<dbReference type="Pfam" id="PF10748">
    <property type="entry name" value="HofP"/>
    <property type="match status" value="1"/>
</dbReference>
<dbReference type="InterPro" id="IPR019684">
    <property type="entry name" value="HofP"/>
</dbReference>
<dbReference type="KEGG" id="cem:LH23_03760"/>
<reference evidence="3 4" key="1">
    <citation type="submission" date="2014-09" db="EMBL/GenBank/DDBJ databases">
        <authorList>
            <person name="Chan K.-G."/>
        </authorList>
    </citation>
    <scope>NUCLEOTIDE SEQUENCE [LARGE SCALE GENOMIC DNA]</scope>
    <source>
        <strain evidence="3 4">M006</strain>
    </source>
</reference>
<protein>
    <recommendedName>
        <fullName evidence="5">Pilus assembly protein HofP</fullName>
    </recommendedName>
</protein>
<feature type="signal peptide" evidence="2">
    <location>
        <begin position="1"/>
        <end position="18"/>
    </location>
</feature>
<dbReference type="AlphaFoldDB" id="A0AAN0S1J7"/>
<feature type="region of interest" description="Disordered" evidence="1">
    <location>
        <begin position="115"/>
        <end position="138"/>
    </location>
</feature>
<gene>
    <name evidence="3" type="ORF">LH23_03760</name>
</gene>
<name>A0AAN0S1J7_9ENTR</name>
<dbReference type="Proteomes" id="UP000029516">
    <property type="component" value="Chromosome"/>
</dbReference>
<dbReference type="RefSeq" id="WP_039288436.1">
    <property type="nucleotide sequence ID" value="NZ_CP009458.1"/>
</dbReference>
<organism evidence="3 4">
    <name type="scientific">Cedecea neteri</name>
    <dbReference type="NCBI Taxonomy" id="158822"/>
    <lineage>
        <taxon>Bacteria</taxon>
        <taxon>Pseudomonadati</taxon>
        <taxon>Pseudomonadota</taxon>
        <taxon>Gammaproteobacteria</taxon>
        <taxon>Enterobacterales</taxon>
        <taxon>Enterobacteriaceae</taxon>
        <taxon>Cedecea</taxon>
    </lineage>
</organism>
<keyword evidence="2" id="KW-0732">Signal</keyword>
<evidence type="ECO:0000256" key="2">
    <source>
        <dbReference type="SAM" id="SignalP"/>
    </source>
</evidence>
<evidence type="ECO:0008006" key="5">
    <source>
        <dbReference type="Google" id="ProtNLM"/>
    </source>
</evidence>
<sequence>MKVVSWMLLAVLSAPLQALPRNPFLLPASPCEALLKRLDSWQLRGVFYPTGSAESIALMQFSGKRWQRVKEGLFLEPDVQVTTLLERQLRVSLKGACEGRYYHWKIQGGINDKAYRGKRTDTDVPDGAGERSRYSDVR</sequence>
<evidence type="ECO:0000313" key="3">
    <source>
        <dbReference type="EMBL" id="AIR59798.1"/>
    </source>
</evidence>
<dbReference type="EMBL" id="CP009458">
    <property type="protein sequence ID" value="AIR59798.1"/>
    <property type="molecule type" value="Genomic_DNA"/>
</dbReference>
<accession>A0AAN0S1J7</accession>
<evidence type="ECO:0000313" key="4">
    <source>
        <dbReference type="Proteomes" id="UP000029516"/>
    </source>
</evidence>
<evidence type="ECO:0000256" key="1">
    <source>
        <dbReference type="SAM" id="MobiDB-lite"/>
    </source>
</evidence>
<proteinExistence type="predicted"/>
<feature type="chain" id="PRO_5043001481" description="Pilus assembly protein HofP" evidence="2">
    <location>
        <begin position="19"/>
        <end position="138"/>
    </location>
</feature>